<evidence type="ECO:0000313" key="9">
    <source>
        <dbReference type="EMBL" id="QIJ45761.1"/>
    </source>
</evidence>
<evidence type="ECO:0000256" key="6">
    <source>
        <dbReference type="ARBA" id="ARBA00023170"/>
    </source>
</evidence>
<dbReference type="PANTHER" id="PTHR42643">
    <property type="entry name" value="IONOTROPIC RECEPTOR 20A-RELATED"/>
    <property type="match status" value="1"/>
</dbReference>
<accession>A0A6M3GXR1</accession>
<keyword evidence="6 9" id="KW-0675">Receptor</keyword>
<dbReference type="EMBL" id="MK820974">
    <property type="protein sequence ID" value="QIJ45761.1"/>
    <property type="molecule type" value="mRNA"/>
</dbReference>
<keyword evidence="3 8" id="KW-0812">Transmembrane</keyword>
<gene>
    <name evidence="9" type="primary">IR2</name>
</gene>
<dbReference type="GO" id="GO:0005886">
    <property type="term" value="C:plasma membrane"/>
    <property type="evidence" value="ECO:0007669"/>
    <property type="project" value="UniProtKB-SubCell"/>
</dbReference>
<name>A0A6M3GXR1_GLYPY</name>
<feature type="transmembrane region" description="Helical" evidence="8">
    <location>
        <begin position="381"/>
        <end position="406"/>
    </location>
</feature>
<evidence type="ECO:0000256" key="1">
    <source>
        <dbReference type="ARBA" id="ARBA00004651"/>
    </source>
</evidence>
<protein>
    <submittedName>
        <fullName evidence="9">Ionotropic receptor</fullName>
    </submittedName>
</protein>
<organism evidence="9">
    <name type="scientific">Glyphodes pyloalis</name>
    <name type="common">Lesser mulberry snout moth</name>
    <dbReference type="NCBI Taxonomy" id="1242752"/>
    <lineage>
        <taxon>Eukaryota</taxon>
        <taxon>Metazoa</taxon>
        <taxon>Ecdysozoa</taxon>
        <taxon>Arthropoda</taxon>
        <taxon>Hexapoda</taxon>
        <taxon>Insecta</taxon>
        <taxon>Pterygota</taxon>
        <taxon>Neoptera</taxon>
        <taxon>Endopterygota</taxon>
        <taxon>Lepidoptera</taxon>
        <taxon>Glossata</taxon>
        <taxon>Ditrysia</taxon>
        <taxon>Pyraloidea</taxon>
        <taxon>Crambidae</taxon>
        <taxon>Spilomelinae</taxon>
        <taxon>Glyphodes</taxon>
    </lineage>
</organism>
<evidence type="ECO:0000256" key="8">
    <source>
        <dbReference type="SAM" id="Phobius"/>
    </source>
</evidence>
<keyword evidence="4 8" id="KW-1133">Transmembrane helix</keyword>
<dbReference type="PANTHER" id="PTHR42643:SF32">
    <property type="entry name" value="IONOTROPIC RECEPTOR 31A, ISOFORM C-RELATED"/>
    <property type="match status" value="1"/>
</dbReference>
<evidence type="ECO:0000256" key="2">
    <source>
        <dbReference type="ARBA" id="ARBA00022475"/>
    </source>
</evidence>
<dbReference type="AlphaFoldDB" id="A0A6M3GXR1"/>
<dbReference type="Gene3D" id="1.10.287.70">
    <property type="match status" value="1"/>
</dbReference>
<evidence type="ECO:0000256" key="5">
    <source>
        <dbReference type="ARBA" id="ARBA00023136"/>
    </source>
</evidence>
<reference evidence="9" key="1">
    <citation type="submission" date="2019-04" db="EMBL/GenBank/DDBJ databases">
        <authorList>
            <person name="Sheng S."/>
        </authorList>
    </citation>
    <scope>NUCLEOTIDE SEQUENCE</scope>
</reference>
<evidence type="ECO:0000256" key="4">
    <source>
        <dbReference type="ARBA" id="ARBA00022989"/>
    </source>
</evidence>
<sequence>MINVVSPAPKVFNASMLTDRKPVQGVASITKTAVSVLEVISEVHNIRFVHSIADRWIGDYNFNKSKAVVASSLYYRQQDISSVLRFMQEIYDRVDFVHPPLTSIETRYYYRIPTHGAGKLENQFLRPLSVGAWISVAVVIGLCALVLLLSAKSERRPSSVQYAVFSIIASICQQFFEENTIGIQRVSAARKLTILVTGISCVLIYNYYTSSVVSWLLNGPPPSINSLQELLVSPLDLIYEDVGYTRSWLQTPSYYYNKRNAEIEDELRKKKVFNKKKDDPLLKPLEEGIAMVKAGGFAYHTEVENANRLISTTFTQSELCELGSLQSMEKTLLYAAVQKNSPYKEFLNWSLMRLLERGIVKCVQHRTMAPPVKCEGSSPRALALGGAAPAFLLLAGGYLLATVIMLSERLKWQKKQKL</sequence>
<keyword evidence="5 8" id="KW-0472">Membrane</keyword>
<comment type="subcellular location">
    <subcellularLocation>
        <location evidence="1">Cell membrane</location>
        <topology evidence="1">Multi-pass membrane protein</topology>
    </subcellularLocation>
</comment>
<dbReference type="InterPro" id="IPR052192">
    <property type="entry name" value="Insect_Ionotropic_Sensory_Rcpt"/>
</dbReference>
<dbReference type="SUPFAM" id="SSF53850">
    <property type="entry name" value="Periplasmic binding protein-like II"/>
    <property type="match status" value="1"/>
</dbReference>
<evidence type="ECO:0000256" key="7">
    <source>
        <dbReference type="ARBA" id="ARBA00023180"/>
    </source>
</evidence>
<proteinExistence type="evidence at transcript level"/>
<keyword evidence="2" id="KW-1003">Cell membrane</keyword>
<feature type="transmembrane region" description="Helical" evidence="8">
    <location>
        <begin position="188"/>
        <end position="208"/>
    </location>
</feature>
<keyword evidence="7" id="KW-0325">Glycoprotein</keyword>
<evidence type="ECO:0000256" key="3">
    <source>
        <dbReference type="ARBA" id="ARBA00022692"/>
    </source>
</evidence>
<feature type="transmembrane region" description="Helical" evidence="8">
    <location>
        <begin position="128"/>
        <end position="148"/>
    </location>
</feature>